<organism evidence="1 2">
    <name type="scientific">Ridgeia piscesae</name>
    <name type="common">Tubeworm</name>
    <dbReference type="NCBI Taxonomy" id="27915"/>
    <lineage>
        <taxon>Eukaryota</taxon>
        <taxon>Metazoa</taxon>
        <taxon>Spiralia</taxon>
        <taxon>Lophotrochozoa</taxon>
        <taxon>Annelida</taxon>
        <taxon>Polychaeta</taxon>
        <taxon>Sedentaria</taxon>
        <taxon>Canalipalpata</taxon>
        <taxon>Sabellida</taxon>
        <taxon>Siboglinidae</taxon>
        <taxon>Ridgeia</taxon>
    </lineage>
</organism>
<dbReference type="PANTHER" id="PTHR23150:SF26">
    <property type="entry name" value="GENERIC METHYLTRANSFERASE"/>
    <property type="match status" value="1"/>
</dbReference>
<name>A0AAD9UFG2_RIDPI</name>
<protein>
    <submittedName>
        <fullName evidence="1">Uncharacterized protein</fullName>
    </submittedName>
</protein>
<comment type="caution">
    <text evidence="1">The sequence shown here is derived from an EMBL/GenBank/DDBJ whole genome shotgun (WGS) entry which is preliminary data.</text>
</comment>
<dbReference type="Proteomes" id="UP001209878">
    <property type="component" value="Unassembled WGS sequence"/>
</dbReference>
<dbReference type="InterPro" id="IPR051043">
    <property type="entry name" value="Sulfatase_Mod_Factor_Kinase"/>
</dbReference>
<proteinExistence type="predicted"/>
<gene>
    <name evidence="1" type="ORF">NP493_163g04004</name>
</gene>
<dbReference type="PANTHER" id="PTHR23150">
    <property type="entry name" value="SULFATASE MODIFYING FACTOR 1, 2"/>
    <property type="match status" value="1"/>
</dbReference>
<dbReference type="AlphaFoldDB" id="A0AAD9UFG2"/>
<dbReference type="GO" id="GO:0120147">
    <property type="term" value="F:formylglycine-generating oxidase activity"/>
    <property type="evidence" value="ECO:0007669"/>
    <property type="project" value="TreeGrafter"/>
</dbReference>
<dbReference type="EMBL" id="JAODUO010000163">
    <property type="protein sequence ID" value="KAK2187518.1"/>
    <property type="molecule type" value="Genomic_DNA"/>
</dbReference>
<accession>A0AAD9UFG2</accession>
<evidence type="ECO:0000313" key="2">
    <source>
        <dbReference type="Proteomes" id="UP001209878"/>
    </source>
</evidence>
<keyword evidence="2" id="KW-1185">Reference proteome</keyword>
<evidence type="ECO:0000313" key="1">
    <source>
        <dbReference type="EMBL" id="KAK2187518.1"/>
    </source>
</evidence>
<sequence length="189" mass="21466">MVSEVGSKVLAYVYMPLIAKVSVRPNDIEPVASYDSFMQRPVHTSFEQVKPVEDGFPSVTHSVTHVSHTVGTKMEKVLTGKLTFQALKPCNLNNCTKGEIRRYFENIYDLNESIFTALKDTDVFYVYPDRLRLPLIFYYGHTACVYINKLVLAGLLKPSERVNLSYETLFETGVDEMSWDDTVGIHLVT</sequence>
<reference evidence="1" key="1">
    <citation type="journal article" date="2023" name="Mol. Biol. Evol.">
        <title>Third-Generation Sequencing Reveals the Adaptive Role of the Epigenome in Three Deep-Sea Polychaetes.</title>
        <authorList>
            <person name="Perez M."/>
            <person name="Aroh O."/>
            <person name="Sun Y."/>
            <person name="Lan Y."/>
            <person name="Juniper S.K."/>
            <person name="Young C.R."/>
            <person name="Angers B."/>
            <person name="Qian P.Y."/>
        </authorList>
    </citation>
    <scope>NUCLEOTIDE SEQUENCE</scope>
    <source>
        <strain evidence="1">R07B-5</strain>
    </source>
</reference>